<keyword evidence="9" id="KW-1185">Reference proteome</keyword>
<dbReference type="Pfam" id="PF20172">
    <property type="entry name" value="DUF6538"/>
    <property type="match status" value="1"/>
</dbReference>
<reference evidence="8 9" key="1">
    <citation type="submission" date="2016-10" db="EMBL/GenBank/DDBJ databases">
        <authorList>
            <person name="Varghese N."/>
            <person name="Submissions S."/>
        </authorList>
    </citation>
    <scope>NUCLEOTIDE SEQUENCE [LARGE SCALE GENOMIC DNA]</scope>
    <source>
        <strain evidence="8 9">DSM 26291</strain>
    </source>
</reference>
<dbReference type="Proteomes" id="UP000199211">
    <property type="component" value="Unassembled WGS sequence"/>
</dbReference>
<feature type="domain" description="Core-binding (CB)" evidence="7">
    <location>
        <begin position="204"/>
        <end position="293"/>
    </location>
</feature>
<evidence type="ECO:0000256" key="2">
    <source>
        <dbReference type="ARBA" id="ARBA00022908"/>
    </source>
</evidence>
<dbReference type="PANTHER" id="PTHR30349">
    <property type="entry name" value="PHAGE INTEGRASE-RELATED"/>
    <property type="match status" value="1"/>
</dbReference>
<evidence type="ECO:0000313" key="8">
    <source>
        <dbReference type="EMBL" id="SFM08637.1"/>
    </source>
</evidence>
<evidence type="ECO:0000259" key="7">
    <source>
        <dbReference type="PROSITE" id="PS51900"/>
    </source>
</evidence>
<dbReference type="InterPro" id="IPR010998">
    <property type="entry name" value="Integrase_recombinase_N"/>
</dbReference>
<proteinExistence type="inferred from homology"/>
<accession>A0ABY1FU58</accession>
<keyword evidence="3 5" id="KW-0238">DNA-binding</keyword>
<dbReference type="Gene3D" id="1.10.443.10">
    <property type="entry name" value="Intergrase catalytic core"/>
    <property type="match status" value="1"/>
</dbReference>
<feature type="compositionally biased region" description="Pro residues" evidence="6">
    <location>
        <begin position="523"/>
        <end position="533"/>
    </location>
</feature>
<evidence type="ECO:0000256" key="1">
    <source>
        <dbReference type="ARBA" id="ARBA00008857"/>
    </source>
</evidence>
<dbReference type="SUPFAM" id="SSF56349">
    <property type="entry name" value="DNA breaking-rejoining enzymes"/>
    <property type="match status" value="1"/>
</dbReference>
<gene>
    <name evidence="8" type="ORF">SAMN04487868_12762</name>
</gene>
<dbReference type="InterPro" id="IPR013762">
    <property type="entry name" value="Integrase-like_cat_sf"/>
</dbReference>
<dbReference type="EMBL" id="FOTV01000027">
    <property type="protein sequence ID" value="SFM08637.1"/>
    <property type="molecule type" value="Genomic_DNA"/>
</dbReference>
<comment type="similarity">
    <text evidence="1">Belongs to the 'phage' integrase family.</text>
</comment>
<evidence type="ECO:0000256" key="3">
    <source>
        <dbReference type="ARBA" id="ARBA00023125"/>
    </source>
</evidence>
<evidence type="ECO:0000256" key="4">
    <source>
        <dbReference type="ARBA" id="ARBA00023172"/>
    </source>
</evidence>
<dbReference type="InterPro" id="IPR050090">
    <property type="entry name" value="Tyrosine_recombinase_XerCD"/>
</dbReference>
<keyword evidence="4" id="KW-0233">DNA recombination</keyword>
<name>A0ABY1FU58_9GAMM</name>
<dbReference type="InterPro" id="IPR011010">
    <property type="entry name" value="DNA_brk_join_enz"/>
</dbReference>
<sequence>MGLRMCSPYRPSNSGFYWVRKRVPDDLRHIVGKREIKRSLKTADPREAKRRALSVCAEIDQLLFNAKRSLTMGAAEMEAIQGEYYRSRVSAITAEANTEGWLPEHYEIMADQLAEIPEANPPGRFDPAGYEEHRTAVASQWGIKAVQGTLKEHGLTPPPAILQLMGEKAFMAELAAYHAAKALKYGDPMWKPPAYGTAAISNSETLPELFTQYAASVQLPTRTAGTWRSYVDRASKYFRGKPASAITKHEVRAFAEALHQGDKDTSSKGRALKAKTINDGYIAALSAVYKWAIEREKLTNDPTKRVSVLVRATETAGIEQYTREQVATILRATRQPQPARTKQETRNVRRWAPWLAAFTGARIGELLWLRRADVRTSDGVYFIAIQPDTKGGARGIKNQSSIRSTPLHPAIIAEGFLDYWRSLPEGTEYLFPGDWSDKDGDRTKAPANKLREWIKEQLPDADWQRLSPNHSFRHWLVSECRTAKIDGDRQRVITGHGQKDVHGRYGAADVRTLYNDIKTIQSPLPPPGHPGPIPSRENDR</sequence>
<evidence type="ECO:0000256" key="5">
    <source>
        <dbReference type="PROSITE-ProRule" id="PRU01248"/>
    </source>
</evidence>
<evidence type="ECO:0000313" key="9">
    <source>
        <dbReference type="Proteomes" id="UP000199211"/>
    </source>
</evidence>
<feature type="region of interest" description="Disordered" evidence="6">
    <location>
        <begin position="519"/>
        <end position="540"/>
    </location>
</feature>
<dbReference type="InterPro" id="IPR044068">
    <property type="entry name" value="CB"/>
</dbReference>
<keyword evidence="2" id="KW-0229">DNA integration</keyword>
<dbReference type="InterPro" id="IPR046668">
    <property type="entry name" value="DUF6538"/>
</dbReference>
<dbReference type="Gene3D" id="1.10.150.130">
    <property type="match status" value="1"/>
</dbReference>
<organism evidence="8 9">
    <name type="scientific">Marinobacter salarius</name>
    <dbReference type="NCBI Taxonomy" id="1420917"/>
    <lineage>
        <taxon>Bacteria</taxon>
        <taxon>Pseudomonadati</taxon>
        <taxon>Pseudomonadota</taxon>
        <taxon>Gammaproteobacteria</taxon>
        <taxon>Pseudomonadales</taxon>
        <taxon>Marinobacteraceae</taxon>
        <taxon>Marinobacter</taxon>
    </lineage>
</organism>
<comment type="caution">
    <text evidence="8">The sequence shown here is derived from an EMBL/GenBank/DDBJ whole genome shotgun (WGS) entry which is preliminary data.</text>
</comment>
<evidence type="ECO:0000256" key="6">
    <source>
        <dbReference type="SAM" id="MobiDB-lite"/>
    </source>
</evidence>
<protein>
    <submittedName>
        <fullName evidence="8">Phage integrase family protein</fullName>
    </submittedName>
</protein>
<dbReference type="PANTHER" id="PTHR30349:SF41">
    <property type="entry name" value="INTEGRASE_RECOMBINASE PROTEIN MJ0367-RELATED"/>
    <property type="match status" value="1"/>
</dbReference>
<dbReference type="PROSITE" id="PS51900">
    <property type="entry name" value="CB"/>
    <property type="match status" value="1"/>
</dbReference>